<name>A0A0R1XHU4_9LACO</name>
<dbReference type="STRING" id="1423782.FD32_GL000028"/>
<feature type="domain" description="ABC3 transporter permease C-terminal" evidence="7">
    <location>
        <begin position="35"/>
        <end position="142"/>
    </location>
</feature>
<dbReference type="Proteomes" id="UP000051412">
    <property type="component" value="Unassembled WGS sequence"/>
</dbReference>
<dbReference type="InterPro" id="IPR052536">
    <property type="entry name" value="ABC-4_Integral_Memb_Prot"/>
</dbReference>
<feature type="transmembrane region" description="Helical" evidence="6">
    <location>
        <begin position="171"/>
        <end position="191"/>
    </location>
</feature>
<keyword evidence="2 6" id="KW-1003">Cell membrane</keyword>
<feature type="transmembrane region" description="Helical" evidence="6">
    <location>
        <begin position="120"/>
        <end position="144"/>
    </location>
</feature>
<feature type="transmembrane region" description="Helical" evidence="6">
    <location>
        <begin position="486"/>
        <end position="511"/>
    </location>
</feature>
<sequence>MLVAINYIFTAIAANHSLKALSTGKVTTAMMKPGAAFILMVTAAFLLYVNHFLWQQRSREIGLYSMLGMTSRNLDLLTVLEKAYLLFFSLVGGLIGGIIFEKLAFLGLGRLLQVQHLRQSWISSGALLQTVMIFVAFFVVLMLVDLLKIHHLKPTDLWNSATATHKHHGPLFTIAGLIGLVTLAGAYYITLTTKPKITAINHFFLAVILVVIGTYLIFIAGSVILLNWLKKRRNFYYQPRHFIAVSGMRQRMEQNGAALATICLLCSSVLVILFTAVTLYCGISSTARSYTPKDITIVNNQPLTKHQGQVLKDTARQHHATVTDLTHYEATAPQVGYWRGHSFVNQGTIDNMTTATSNSMIFVTAKTYQRLTHHHTVLKGNQALIYAPGKKHTGRLVVGGKSYRVTALKKLNFAFNPDHAIFSPIFMVVNKLPKGMPTMTVTTLNYHLNGNAKKRIAFETALQQKLHLSSLQFSGYATIFSLLNGLYGGLVFIGILISIALGITTTIVIYFKQISEGYADKQRFTTMQEVGLSERETTKSIHSQVLMVFMLPIIGAIINFAFAFPAIKQIMTQLNFYSLTLMVAIAVIITVALLLLYLVIYGLTTRTYHQIIDK</sequence>
<evidence type="ECO:0000256" key="3">
    <source>
        <dbReference type="ARBA" id="ARBA00022692"/>
    </source>
</evidence>
<comment type="subcellular location">
    <subcellularLocation>
        <location evidence="1 6">Cell membrane</location>
        <topology evidence="1 6">Multi-pass membrane protein</topology>
    </subcellularLocation>
</comment>
<evidence type="ECO:0000256" key="6">
    <source>
        <dbReference type="PIRNR" id="PIRNR018968"/>
    </source>
</evidence>
<evidence type="ECO:0000259" key="7">
    <source>
        <dbReference type="Pfam" id="PF02687"/>
    </source>
</evidence>
<dbReference type="InterPro" id="IPR003838">
    <property type="entry name" value="ABC3_permease_C"/>
</dbReference>
<protein>
    <submittedName>
        <fullName evidence="8">ABC antimicrobial peptide transport system, permease protein</fullName>
    </submittedName>
</protein>
<accession>A0A0R1XHU4</accession>
<feature type="transmembrane region" description="Helical" evidence="6">
    <location>
        <begin position="34"/>
        <end position="53"/>
    </location>
</feature>
<proteinExistence type="inferred from homology"/>
<dbReference type="AlphaFoldDB" id="A0A0R1XHU4"/>
<dbReference type="PIRSF" id="PIRSF018968">
    <property type="entry name" value="ABC_permease_BceB"/>
    <property type="match status" value="1"/>
</dbReference>
<reference evidence="8 9" key="1">
    <citation type="journal article" date="2015" name="Genome Announc.">
        <title>Expanding the biotechnology potential of lactobacilli through comparative genomics of 213 strains and associated genera.</title>
        <authorList>
            <person name="Sun Z."/>
            <person name="Harris H.M."/>
            <person name="McCann A."/>
            <person name="Guo C."/>
            <person name="Argimon S."/>
            <person name="Zhang W."/>
            <person name="Yang X."/>
            <person name="Jeffery I.B."/>
            <person name="Cooney J.C."/>
            <person name="Kagawa T.F."/>
            <person name="Liu W."/>
            <person name="Song Y."/>
            <person name="Salvetti E."/>
            <person name="Wrobel A."/>
            <person name="Rasinkangas P."/>
            <person name="Parkhill J."/>
            <person name="Rea M.C."/>
            <person name="O'Sullivan O."/>
            <person name="Ritari J."/>
            <person name="Douillard F.P."/>
            <person name="Paul Ross R."/>
            <person name="Yang R."/>
            <person name="Briner A.E."/>
            <person name="Felis G.E."/>
            <person name="de Vos W.M."/>
            <person name="Barrangou R."/>
            <person name="Klaenhammer T.R."/>
            <person name="Caufield P.W."/>
            <person name="Cui Y."/>
            <person name="Zhang H."/>
            <person name="O'Toole P.W."/>
        </authorList>
    </citation>
    <scope>NUCLEOTIDE SEQUENCE [LARGE SCALE GENOMIC DNA]</scope>
    <source>
        <strain evidence="8 9">DSM 6035</strain>
    </source>
</reference>
<evidence type="ECO:0000313" key="8">
    <source>
        <dbReference type="EMBL" id="KRM27449.1"/>
    </source>
</evidence>
<dbReference type="GO" id="GO:0005886">
    <property type="term" value="C:plasma membrane"/>
    <property type="evidence" value="ECO:0007669"/>
    <property type="project" value="UniProtKB-SubCell"/>
</dbReference>
<comment type="similarity">
    <text evidence="6">Belongs to the ABC-4 integral membrane protein family.</text>
</comment>
<evidence type="ECO:0000313" key="9">
    <source>
        <dbReference type="Proteomes" id="UP000051412"/>
    </source>
</evidence>
<keyword evidence="6" id="KW-0813">Transport</keyword>
<evidence type="ECO:0000256" key="1">
    <source>
        <dbReference type="ARBA" id="ARBA00004651"/>
    </source>
</evidence>
<organism evidence="8 9">
    <name type="scientific">Limosilactobacillus panis DSM 6035</name>
    <dbReference type="NCBI Taxonomy" id="1423782"/>
    <lineage>
        <taxon>Bacteria</taxon>
        <taxon>Bacillati</taxon>
        <taxon>Bacillota</taxon>
        <taxon>Bacilli</taxon>
        <taxon>Lactobacillales</taxon>
        <taxon>Lactobacillaceae</taxon>
        <taxon>Limosilactobacillus</taxon>
    </lineage>
</organism>
<evidence type="ECO:0000256" key="4">
    <source>
        <dbReference type="ARBA" id="ARBA00022989"/>
    </source>
</evidence>
<dbReference type="PANTHER" id="PTHR46795">
    <property type="entry name" value="ABC TRANSPORTER PERMEASE-RELATED-RELATED"/>
    <property type="match status" value="1"/>
</dbReference>
<keyword evidence="5 6" id="KW-0472">Membrane</keyword>
<gene>
    <name evidence="8" type="ORF">FD32_GL000028</name>
</gene>
<feature type="transmembrane region" description="Helical" evidence="6">
    <location>
        <begin position="545"/>
        <end position="567"/>
    </location>
</feature>
<dbReference type="PATRIC" id="fig|1423782.4.peg.27"/>
<dbReference type="PANTHER" id="PTHR46795:SF3">
    <property type="entry name" value="ABC TRANSPORTER PERMEASE"/>
    <property type="match status" value="1"/>
</dbReference>
<keyword evidence="3 6" id="KW-0812">Transmembrane</keyword>
<dbReference type="EMBL" id="AZGM01000059">
    <property type="protein sequence ID" value="KRM27449.1"/>
    <property type="molecule type" value="Genomic_DNA"/>
</dbReference>
<feature type="transmembrane region" description="Helical" evidence="6">
    <location>
        <begin position="579"/>
        <end position="604"/>
    </location>
</feature>
<feature type="transmembrane region" description="Helical" evidence="6">
    <location>
        <begin position="74"/>
        <end position="100"/>
    </location>
</feature>
<dbReference type="GO" id="GO:0055085">
    <property type="term" value="P:transmembrane transport"/>
    <property type="evidence" value="ECO:0007669"/>
    <property type="project" value="UniProtKB-UniRule"/>
</dbReference>
<feature type="transmembrane region" description="Helical" evidence="6">
    <location>
        <begin position="203"/>
        <end position="229"/>
    </location>
</feature>
<keyword evidence="4 6" id="KW-1133">Transmembrane helix</keyword>
<evidence type="ECO:0000256" key="5">
    <source>
        <dbReference type="ARBA" id="ARBA00023136"/>
    </source>
</evidence>
<dbReference type="InterPro" id="IPR027022">
    <property type="entry name" value="ABC_permease_BceB-typ"/>
</dbReference>
<evidence type="ECO:0000256" key="2">
    <source>
        <dbReference type="ARBA" id="ARBA00022475"/>
    </source>
</evidence>
<comment type="caution">
    <text evidence="8">The sequence shown here is derived from an EMBL/GenBank/DDBJ whole genome shotgun (WGS) entry which is preliminary data.</text>
</comment>
<feature type="transmembrane region" description="Helical" evidence="6">
    <location>
        <begin position="257"/>
        <end position="280"/>
    </location>
</feature>
<keyword evidence="9" id="KW-1185">Reference proteome</keyword>
<dbReference type="Pfam" id="PF02687">
    <property type="entry name" value="FtsX"/>
    <property type="match status" value="1"/>
</dbReference>